<dbReference type="CDD" id="cd05382">
    <property type="entry name" value="CAP_GAPR1-like"/>
    <property type="match status" value="1"/>
</dbReference>
<feature type="domain" description="SCP" evidence="1">
    <location>
        <begin position="9"/>
        <end position="145"/>
    </location>
</feature>
<dbReference type="SUPFAM" id="SSF55797">
    <property type="entry name" value="PR-1-like"/>
    <property type="match status" value="1"/>
</dbReference>
<organism evidence="2">
    <name type="scientific">viral metagenome</name>
    <dbReference type="NCBI Taxonomy" id="1070528"/>
    <lineage>
        <taxon>unclassified sequences</taxon>
        <taxon>metagenomes</taxon>
        <taxon>organismal metagenomes</taxon>
    </lineage>
</organism>
<dbReference type="Gene3D" id="3.40.33.10">
    <property type="entry name" value="CAP"/>
    <property type="match status" value="1"/>
</dbReference>
<dbReference type="InterPro" id="IPR034113">
    <property type="entry name" value="SCP_GAPR1-like"/>
</dbReference>
<sequence length="256" mass="28804">MTQPSLTNEQQTEISNYINALRLKHQAPAILWDNKIYTFSQKWSAHLSTNNLFQHSGNKDYGENLAYFQGYGTDIMVLLKLSVDSWYNEVSKYDFANPGFSKSTGHFTCLVWKSSSNFAMGITIDMTSQTAIITMNTFPPGNVVGQFQDNVFPLSLPSPSPSPVPSPIPVPSPPEININRTIISALYNIVYLMNSKQNKFSIIYAINNIISTYSQYLTQPTISALQNLIYLFQVNSSRMTIVHYINSIIMSIQSTI</sequence>
<dbReference type="PRINTS" id="PR00837">
    <property type="entry name" value="V5TPXLIKE"/>
</dbReference>
<accession>A0A6C0JGL1</accession>
<dbReference type="InterPro" id="IPR014044">
    <property type="entry name" value="CAP_dom"/>
</dbReference>
<dbReference type="Pfam" id="PF00188">
    <property type="entry name" value="CAP"/>
    <property type="match status" value="1"/>
</dbReference>
<dbReference type="EMBL" id="MN740404">
    <property type="protein sequence ID" value="QHU04729.1"/>
    <property type="molecule type" value="Genomic_DNA"/>
</dbReference>
<dbReference type="InterPro" id="IPR001283">
    <property type="entry name" value="CRISP-related"/>
</dbReference>
<evidence type="ECO:0000259" key="1">
    <source>
        <dbReference type="SMART" id="SM00198"/>
    </source>
</evidence>
<evidence type="ECO:0000313" key="2">
    <source>
        <dbReference type="EMBL" id="QHU04729.1"/>
    </source>
</evidence>
<reference evidence="2" key="1">
    <citation type="journal article" date="2020" name="Nature">
        <title>Giant virus diversity and host interactions through global metagenomics.</title>
        <authorList>
            <person name="Schulz F."/>
            <person name="Roux S."/>
            <person name="Paez-Espino D."/>
            <person name="Jungbluth S."/>
            <person name="Walsh D.A."/>
            <person name="Denef V.J."/>
            <person name="McMahon K.D."/>
            <person name="Konstantinidis K.T."/>
            <person name="Eloe-Fadrosh E.A."/>
            <person name="Kyrpides N.C."/>
            <person name="Woyke T."/>
        </authorList>
    </citation>
    <scope>NUCLEOTIDE SEQUENCE</scope>
    <source>
        <strain evidence="2">GVMAG-M-3300027708-5</strain>
    </source>
</reference>
<dbReference type="InterPro" id="IPR035940">
    <property type="entry name" value="CAP_sf"/>
</dbReference>
<dbReference type="PANTHER" id="PTHR10334">
    <property type="entry name" value="CYSTEINE-RICH SECRETORY PROTEIN-RELATED"/>
    <property type="match status" value="1"/>
</dbReference>
<name>A0A6C0JGL1_9ZZZZ</name>
<proteinExistence type="predicted"/>
<dbReference type="SMART" id="SM00198">
    <property type="entry name" value="SCP"/>
    <property type="match status" value="1"/>
</dbReference>
<dbReference type="AlphaFoldDB" id="A0A6C0JGL1"/>
<protein>
    <recommendedName>
        <fullName evidence="1">SCP domain-containing protein</fullName>
    </recommendedName>
</protein>